<dbReference type="GO" id="GO:0000455">
    <property type="term" value="P:enzyme-directed rRNA pseudouridine synthesis"/>
    <property type="evidence" value="ECO:0007669"/>
    <property type="project" value="UniProtKB-ARBA"/>
</dbReference>
<dbReference type="CDD" id="cd00165">
    <property type="entry name" value="S4"/>
    <property type="match status" value="1"/>
</dbReference>
<dbReference type="InterPro" id="IPR006145">
    <property type="entry name" value="PsdUridine_synth_RsuA/RluA"/>
</dbReference>
<dbReference type="FunFam" id="3.10.290.10:FF:000003">
    <property type="entry name" value="Pseudouridine synthase"/>
    <property type="match status" value="1"/>
</dbReference>
<dbReference type="OrthoDB" id="9807213at2"/>
<dbReference type="GO" id="GO:0120159">
    <property type="term" value="F:rRNA pseudouridine synthase activity"/>
    <property type="evidence" value="ECO:0007669"/>
    <property type="project" value="UniProtKB-ARBA"/>
</dbReference>
<dbReference type="PROSITE" id="PS01149">
    <property type="entry name" value="PSI_RSU"/>
    <property type="match status" value="1"/>
</dbReference>
<dbReference type="Gene3D" id="3.30.70.580">
    <property type="entry name" value="Pseudouridine synthase I, catalytic domain, N-terminal subdomain"/>
    <property type="match status" value="1"/>
</dbReference>
<dbReference type="RefSeq" id="WP_119315822.1">
    <property type="nucleotide sequence ID" value="NZ_QXDL01000137.1"/>
</dbReference>
<evidence type="ECO:0000256" key="3">
    <source>
        <dbReference type="PROSITE-ProRule" id="PRU00182"/>
    </source>
</evidence>
<feature type="compositionally biased region" description="Low complexity" evidence="5">
    <location>
        <begin position="273"/>
        <end position="283"/>
    </location>
</feature>
<dbReference type="InterPro" id="IPR042092">
    <property type="entry name" value="PsdUridine_s_RsuA/RluB/E/F_cat"/>
</dbReference>
<feature type="region of interest" description="Disordered" evidence="5">
    <location>
        <begin position="226"/>
        <end position="318"/>
    </location>
</feature>
<dbReference type="InterPro" id="IPR036986">
    <property type="entry name" value="S4_RNA-bd_sf"/>
</dbReference>
<evidence type="ECO:0000256" key="5">
    <source>
        <dbReference type="SAM" id="MobiDB-lite"/>
    </source>
</evidence>
<evidence type="ECO:0000256" key="1">
    <source>
        <dbReference type="ARBA" id="ARBA00008348"/>
    </source>
</evidence>
<dbReference type="CDD" id="cd02870">
    <property type="entry name" value="PseudoU_synth_RsuA_like"/>
    <property type="match status" value="1"/>
</dbReference>
<dbReference type="PANTHER" id="PTHR47683:SF2">
    <property type="entry name" value="RNA-BINDING S4 DOMAIN-CONTAINING PROTEIN"/>
    <property type="match status" value="1"/>
</dbReference>
<dbReference type="InterPro" id="IPR002942">
    <property type="entry name" value="S4_RNA-bd"/>
</dbReference>
<dbReference type="InterPro" id="IPR018496">
    <property type="entry name" value="PsdUridine_synth_RsuA/RluB_CS"/>
</dbReference>
<dbReference type="InterPro" id="IPR020103">
    <property type="entry name" value="PsdUridine_synth_cat_dom_sf"/>
</dbReference>
<dbReference type="Pfam" id="PF00849">
    <property type="entry name" value="PseudoU_synth_2"/>
    <property type="match status" value="1"/>
</dbReference>
<proteinExistence type="inferred from homology"/>
<feature type="domain" description="RNA-binding S4" evidence="6">
    <location>
        <begin position="1"/>
        <end position="61"/>
    </location>
</feature>
<keyword evidence="3" id="KW-0694">RNA-binding</keyword>
<dbReference type="InterPro" id="IPR050343">
    <property type="entry name" value="RsuA_PseudoU_synthase"/>
</dbReference>
<dbReference type="Pfam" id="PF01479">
    <property type="entry name" value="S4"/>
    <property type="match status" value="1"/>
</dbReference>
<dbReference type="GO" id="GO:0003723">
    <property type="term" value="F:RNA binding"/>
    <property type="evidence" value="ECO:0007669"/>
    <property type="project" value="UniProtKB-KW"/>
</dbReference>
<dbReference type="InterPro" id="IPR020094">
    <property type="entry name" value="TruA/RsuA/RluB/E/F_N"/>
</dbReference>
<evidence type="ECO:0000256" key="2">
    <source>
        <dbReference type="ARBA" id="ARBA00023235"/>
    </source>
</evidence>
<dbReference type="AlphaFoldDB" id="A0A399EI75"/>
<keyword evidence="8" id="KW-1185">Reference proteome</keyword>
<dbReference type="EC" id="5.4.99.-" evidence="4"/>
<dbReference type="NCBIfam" id="TIGR00093">
    <property type="entry name" value="pseudouridine synthase"/>
    <property type="match status" value="1"/>
</dbReference>
<gene>
    <name evidence="7" type="primary">rluB</name>
    <name evidence="7" type="ORF">Mterra_02838</name>
</gene>
<feature type="compositionally biased region" description="Basic and acidic residues" evidence="5">
    <location>
        <begin position="287"/>
        <end position="309"/>
    </location>
</feature>
<feature type="compositionally biased region" description="Basic and acidic residues" evidence="5">
    <location>
        <begin position="244"/>
        <end position="262"/>
    </location>
</feature>
<comment type="caution">
    <text evidence="7">The sequence shown here is derived from an EMBL/GenBank/DDBJ whole genome shotgun (WGS) entry which is preliminary data.</text>
</comment>
<evidence type="ECO:0000259" key="6">
    <source>
        <dbReference type="SMART" id="SM00363"/>
    </source>
</evidence>
<name>A0A399EI75_9DEIN</name>
<dbReference type="PANTHER" id="PTHR47683">
    <property type="entry name" value="PSEUDOURIDINE SYNTHASE FAMILY PROTEIN-RELATED"/>
    <property type="match status" value="1"/>
</dbReference>
<comment type="similarity">
    <text evidence="1 4">Belongs to the pseudouridine synthase RsuA family.</text>
</comment>
<evidence type="ECO:0000313" key="8">
    <source>
        <dbReference type="Proteomes" id="UP000265715"/>
    </source>
</evidence>
<dbReference type="Gene3D" id="3.10.290.10">
    <property type="entry name" value="RNA-binding S4 domain"/>
    <property type="match status" value="1"/>
</dbReference>
<dbReference type="Gene3D" id="3.30.70.1560">
    <property type="entry name" value="Alpha-L RNA-binding motif"/>
    <property type="match status" value="1"/>
</dbReference>
<dbReference type="PROSITE" id="PS50889">
    <property type="entry name" value="S4"/>
    <property type="match status" value="1"/>
</dbReference>
<organism evidence="7 8">
    <name type="scientific">Calidithermus terrae</name>
    <dbReference type="NCBI Taxonomy" id="1408545"/>
    <lineage>
        <taxon>Bacteria</taxon>
        <taxon>Thermotogati</taxon>
        <taxon>Deinococcota</taxon>
        <taxon>Deinococci</taxon>
        <taxon>Thermales</taxon>
        <taxon>Thermaceae</taxon>
        <taxon>Calidithermus</taxon>
    </lineage>
</organism>
<dbReference type="InterPro" id="IPR000748">
    <property type="entry name" value="PsdUridine_synth_RsuA/RluB/E/F"/>
</dbReference>
<sequence length="318" mass="35325">MRLQQFLARAGIASRRKAEELIRAGRVTVNGQVAGLGSSVGEGDVVHFDGERVRLPQRKVVIALHKPAGVTTTKQDRHAERTVYQLVPDVPGLHPVGRLDRESEGLLLLTNDGDLTERLTHPRYGVRKVYRAWCRGGEVSLAACRRLVSGVELEDGPAKALEAKPMNGGARLVMTEGRKREVRRMLKAVGYPVERLVRTQIGMLELGGLKPGEWRYLGPEEIAALTAEPPKPKPQRPKPQPSEPAREARRPRPHPAREKPRSTPEAPAKPRKQAAQAKPRAAASENPADRNRTQKPREARVKSQREHLPSRKGKRSNH</sequence>
<dbReference type="SUPFAM" id="SSF55120">
    <property type="entry name" value="Pseudouridine synthase"/>
    <property type="match status" value="1"/>
</dbReference>
<evidence type="ECO:0000313" key="7">
    <source>
        <dbReference type="EMBL" id="RIH82032.1"/>
    </source>
</evidence>
<dbReference type="Proteomes" id="UP000265715">
    <property type="component" value="Unassembled WGS sequence"/>
</dbReference>
<reference evidence="7 8" key="1">
    <citation type="submission" date="2018-08" db="EMBL/GenBank/DDBJ databases">
        <title>Meiothermus terrae DSM 26712 genome sequencing project.</title>
        <authorList>
            <person name="Da Costa M.S."/>
            <person name="Albuquerque L."/>
            <person name="Raposo P."/>
            <person name="Froufe H.J.C."/>
            <person name="Barroso C.S."/>
            <person name="Egas C."/>
        </authorList>
    </citation>
    <scope>NUCLEOTIDE SEQUENCE [LARGE SCALE GENOMIC DNA]</scope>
    <source>
        <strain evidence="7 8">DSM 26712</strain>
    </source>
</reference>
<dbReference type="SUPFAM" id="SSF55174">
    <property type="entry name" value="Alpha-L RNA-binding motif"/>
    <property type="match status" value="1"/>
</dbReference>
<evidence type="ECO:0000256" key="4">
    <source>
        <dbReference type="RuleBase" id="RU003887"/>
    </source>
</evidence>
<dbReference type="SMART" id="SM00363">
    <property type="entry name" value="S4"/>
    <property type="match status" value="1"/>
</dbReference>
<dbReference type="EMBL" id="QXDL01000137">
    <property type="protein sequence ID" value="RIH82032.1"/>
    <property type="molecule type" value="Genomic_DNA"/>
</dbReference>
<accession>A0A399EI75</accession>
<keyword evidence="2 4" id="KW-0413">Isomerase</keyword>
<protein>
    <recommendedName>
        <fullName evidence="4">Pseudouridine synthase</fullName>
        <ecNumber evidence="4">5.4.99.-</ecNumber>
    </recommendedName>
</protein>